<comment type="caution">
    <text evidence="2">The sequence shown here is derived from an EMBL/GenBank/DDBJ whole genome shotgun (WGS) entry which is preliminary data.</text>
</comment>
<evidence type="ECO:0000313" key="3">
    <source>
        <dbReference type="Proteomes" id="UP000475385"/>
    </source>
</evidence>
<protein>
    <submittedName>
        <fullName evidence="2">Uncharacterized protein</fullName>
    </submittedName>
</protein>
<evidence type="ECO:0000256" key="1">
    <source>
        <dbReference type="SAM" id="SignalP"/>
    </source>
</evidence>
<dbReference type="RefSeq" id="WP_164697356.1">
    <property type="nucleotide sequence ID" value="NZ_JAAIKB010000015.1"/>
</dbReference>
<reference evidence="2 3" key="1">
    <citation type="submission" date="2020-02" db="EMBL/GenBank/DDBJ databases">
        <authorList>
            <person name="Kim H.M."/>
            <person name="Jeon C.O."/>
        </authorList>
    </citation>
    <scope>NUCLEOTIDE SEQUENCE [LARGE SCALE GENOMIC DNA]</scope>
    <source>
        <strain evidence="2 3">PeD5</strain>
    </source>
</reference>
<evidence type="ECO:0000313" key="2">
    <source>
        <dbReference type="EMBL" id="NGM23434.1"/>
    </source>
</evidence>
<dbReference type="AlphaFoldDB" id="A0A6M1LVE4"/>
<sequence length="198" mass="20142">MTAGCSDRTISLALAALLSLAACAPPPAATASAAAQQSSVPLPPMAGAGDPLRATITSAAYVFGDVSRIDGRPAEAARAVARLEWMATDLPRDPYWNAATPVTARLLGQGRDQLRDRIGIPRAIPADAVARAMIDAAAALDLGDRLAGAAALAPVADGQGAAVLSRLDHLPPSEVAASATALAYSELIRLGRDTDLDE</sequence>
<keyword evidence="3" id="KW-1185">Reference proteome</keyword>
<gene>
    <name evidence="2" type="ORF">G3576_25705</name>
</gene>
<accession>A0A6M1LVE4</accession>
<feature type="chain" id="PRO_5026948256" evidence="1">
    <location>
        <begin position="25"/>
        <end position="198"/>
    </location>
</feature>
<organism evidence="2 3">
    <name type="scientific">Falsiroseomonas algicola</name>
    <dbReference type="NCBI Taxonomy" id="2716930"/>
    <lineage>
        <taxon>Bacteria</taxon>
        <taxon>Pseudomonadati</taxon>
        <taxon>Pseudomonadota</taxon>
        <taxon>Alphaproteobacteria</taxon>
        <taxon>Acetobacterales</taxon>
        <taxon>Roseomonadaceae</taxon>
        <taxon>Falsiroseomonas</taxon>
    </lineage>
</organism>
<reference evidence="2 3" key="2">
    <citation type="submission" date="2020-03" db="EMBL/GenBank/DDBJ databases">
        <title>Roseomonas stagni sp. nov., isolated from pond water in Japan.</title>
        <authorList>
            <person name="Furuhata K."/>
            <person name="Miyamoto H."/>
            <person name="Goto K."/>
        </authorList>
    </citation>
    <scope>NUCLEOTIDE SEQUENCE [LARGE SCALE GENOMIC DNA]</scope>
    <source>
        <strain evidence="2 3">PeD5</strain>
    </source>
</reference>
<dbReference type="Proteomes" id="UP000475385">
    <property type="component" value="Unassembled WGS sequence"/>
</dbReference>
<keyword evidence="1" id="KW-0732">Signal</keyword>
<name>A0A6M1LVE4_9PROT</name>
<proteinExistence type="predicted"/>
<feature type="signal peptide" evidence="1">
    <location>
        <begin position="1"/>
        <end position="24"/>
    </location>
</feature>
<dbReference type="EMBL" id="JAAIKB010000015">
    <property type="protein sequence ID" value="NGM23434.1"/>
    <property type="molecule type" value="Genomic_DNA"/>
</dbReference>